<evidence type="ECO:0000259" key="3">
    <source>
        <dbReference type="PROSITE" id="PS51194"/>
    </source>
</evidence>
<dbReference type="InterPro" id="IPR001650">
    <property type="entry name" value="Helicase_C-like"/>
</dbReference>
<organism evidence="4 5">
    <name type="scientific">Mycolicibacter sinensis (strain JDM601)</name>
    <name type="common">Mycobacterium sinense</name>
    <dbReference type="NCBI Taxonomy" id="875328"/>
    <lineage>
        <taxon>Bacteria</taxon>
        <taxon>Bacillati</taxon>
        <taxon>Actinomycetota</taxon>
        <taxon>Actinomycetes</taxon>
        <taxon>Mycobacteriales</taxon>
        <taxon>Mycobacteriaceae</taxon>
        <taxon>Mycolicibacter</taxon>
    </lineage>
</organism>
<keyword evidence="4" id="KW-0378">Hydrolase</keyword>
<dbReference type="GO" id="GO:0005524">
    <property type="term" value="F:ATP binding"/>
    <property type="evidence" value="ECO:0007669"/>
    <property type="project" value="InterPro"/>
</dbReference>
<dbReference type="InterPro" id="IPR029063">
    <property type="entry name" value="SAM-dependent_MTases_sf"/>
</dbReference>
<sequence length="1765" mass="194795">MPAHDFTPGTEIRVPSGTKARIEANIAVIDLLARLDAEDRPATPAEQDVLACWSGWGAVPQVFDTRDDTYATQREYLRGALSAEQYRAAEASILNAHYTDPAVAAAMWKAVQDAGFSGGRVLEPGCGSGTFIGLSPQNAQMVGVENDPITAAVATHLYPSAQIRLEGFEATRVPNGSFAATLGNVPFGNFPVDDPAHNPQRFSIHNHFLIKALDFTAPGGYVVALTSHFTMDAANPKARSVIAERADLLGAVRLPTKAFNRVAGTDVVTDVLVLRRREEDRSVDAADKAWVRTSAVEVPTADGDLVDLTINDYFTEHPENVLGTVSAGHGAHGNTTLIVSGDLTDVAGALSRRLDSIIAEARANDKALTATPSSLTNVAEISFDPGLLTKASAEQEPRLYSLRYNEETQSIQSWGRTGWVEEKTPKSRMAEVRELLALRDTATAVITAQRSQLPSEEREQLRAHLNRLYDAYVTKHGPINRYKLTSPQPITREVHDRRFRKFEEQWRKENDGYRGSIPRELAEQWSERAWKPSTPVKLRPHITGALRRDPGWTDLTALEIFDEETQSARKAPIFSVDLLGPPVVIDHAENIHDALAVCLEQRRRVDVRRIAELLDESEDAVREQLHGLVYPSLSDPDELVPATIALSGNVRTKLKRASDAARFNPAYRDYADALRAVLPEDKGPAQITARLGAPWIGAEYVAQFARETFEASSVKVDHANGQWGIDCYKSQRTTVAMTETWGTAQRDAIDLLDALCNNKQIVVERTKADIEARGGPRIDRNATVAAQAKATKISERFQKWVFADEQRRDTLVAEYNRRFNSLVAPRHSGKALTLPGLSERFEPHPHQRDAVARIIAEPTVLLDHVVGAGKSGTMFMAAMELKRLGLVKQPWIIVPNHLIEQIGREAKWWYPAANILMGEANTDAEGRNRLAAQSATSDWDMVIVPESAFTLTRVGDDLQAAYIERELDQLKSSLESAKTDTSKKRIEAALKRKAERLAKLTRQDGKDHGLRFEQTGCDYLLVDEAHYYKNKARISQIAELSCPGGSERAEGLAMKLDLLRQRRRDEALAAGLDPSEIVERVATFATGTPVANSLGELYVMQDYLRPDLLADAGVGDINDWAATFTATINTVEVGPTGVGLRPVTRVGKFTNLPELLSLSAVFTDVVTREQVTQNSTIELPELAGGHRRVVSITPSQEVKDFIADLGHRASTIDPRRMDIDNILKISNDGRNVSLDPRLANLEAPAVSRASTVADEIMRIHHATAENVYTNPESGAISEQRGGLQIVFCDRGTPSKDPNQFSMYGAIRDELIERGMDPAAIRFIHDAAKPADRLRLFEECNRGEVSVLIGSTEKMGTGTNVQTRATALHHVDVPWRPADLEQREGRIIRQGNQNKTVEILNYVTEGSYDTVMWQKVEAKALFIEQIKRNDIDATEVDDVGGGDMSLAAAETKAIATGDPRYIQQVKLQDEVQRLDALERAHQEAVVRRERRLGDAQRALQQVEGEIDQLAKLLPAIAQHGDRPAHVKIGDRSFAERKDAAMPFAEACRRAVVSLKDRASWETKPVASINGLTLVGRRSFVDGTFVLSFDVPSGEFSIDLQDVYAATTATLNGGEAAKARGLLQRAENLYKDLPAHHNRLTEYGARLQAELDDLNGTELADFDHRDELDDKRAELNELTAVLRLEAQSEDAKAAAQAATERLRAAGRSPGWSLELNPTPAMVEEAGYPNADSYREAYRLTEHHRAKAYRKQQQQQQERDNGGDGLAI</sequence>
<evidence type="ECO:0000256" key="1">
    <source>
        <dbReference type="SAM" id="Coils"/>
    </source>
</evidence>
<dbReference type="InterPro" id="IPR006935">
    <property type="entry name" value="Helicase/UvrB_N"/>
</dbReference>
<dbReference type="Pfam" id="PF04851">
    <property type="entry name" value="ResIII"/>
    <property type="match status" value="1"/>
</dbReference>
<feature type="domain" description="Helicase C-terminal" evidence="3">
    <location>
        <begin position="1263"/>
        <end position="1439"/>
    </location>
</feature>
<evidence type="ECO:0000313" key="4">
    <source>
        <dbReference type="EMBL" id="OBI29074.1"/>
    </source>
</evidence>
<name>A0A1A2XTK7_MYCSD</name>
<dbReference type="EMBL" id="LZKG01000094">
    <property type="protein sequence ID" value="OBI29074.1"/>
    <property type="molecule type" value="Genomic_DNA"/>
</dbReference>
<dbReference type="GO" id="GO:0004386">
    <property type="term" value="F:helicase activity"/>
    <property type="evidence" value="ECO:0007669"/>
    <property type="project" value="UniProtKB-KW"/>
</dbReference>
<dbReference type="Gene3D" id="3.40.50.150">
    <property type="entry name" value="Vaccinia Virus protein VP39"/>
    <property type="match status" value="1"/>
</dbReference>
<dbReference type="Proteomes" id="UP000093943">
    <property type="component" value="Unassembled WGS sequence"/>
</dbReference>
<feature type="coiled-coil region" evidence="1">
    <location>
        <begin position="960"/>
        <end position="1003"/>
    </location>
</feature>
<dbReference type="PANTHER" id="PTHR41313:SF1">
    <property type="entry name" value="DNA METHYLASE ADENINE-SPECIFIC DOMAIN-CONTAINING PROTEIN"/>
    <property type="match status" value="1"/>
</dbReference>
<dbReference type="InterPro" id="IPR014001">
    <property type="entry name" value="Helicase_ATP-bd"/>
</dbReference>
<evidence type="ECO:0000313" key="5">
    <source>
        <dbReference type="Proteomes" id="UP000093943"/>
    </source>
</evidence>
<dbReference type="SMART" id="SM00490">
    <property type="entry name" value="HELICc"/>
    <property type="match status" value="1"/>
</dbReference>
<keyword evidence="4" id="KW-0067">ATP-binding</keyword>
<protein>
    <submittedName>
        <fullName evidence="4">Helicase</fullName>
    </submittedName>
</protein>
<dbReference type="SUPFAM" id="SSF52540">
    <property type="entry name" value="P-loop containing nucleoside triphosphate hydrolases"/>
    <property type="match status" value="2"/>
</dbReference>
<proteinExistence type="predicted"/>
<reference evidence="5" key="1">
    <citation type="submission" date="2016-06" db="EMBL/GenBank/DDBJ databases">
        <authorList>
            <person name="Sutton G."/>
            <person name="Brinkac L."/>
            <person name="Sanka R."/>
            <person name="Adams M."/>
            <person name="Lau E."/>
            <person name="Sam S."/>
            <person name="Sreng N."/>
            <person name="Him V."/>
            <person name="Kerleguer A."/>
            <person name="Cheng S."/>
        </authorList>
    </citation>
    <scope>NUCLEOTIDE SEQUENCE [LARGE SCALE GENOMIC DNA]</scope>
    <source>
        <strain evidence="5">E1876</strain>
    </source>
</reference>
<accession>A0A1A2XTK7</accession>
<dbReference type="PANTHER" id="PTHR41313">
    <property type="entry name" value="ADENINE-SPECIFIC METHYLTRANSFERASE"/>
    <property type="match status" value="1"/>
</dbReference>
<evidence type="ECO:0000256" key="2">
    <source>
        <dbReference type="SAM" id="MobiDB-lite"/>
    </source>
</evidence>
<keyword evidence="4" id="KW-0347">Helicase</keyword>
<dbReference type="Gene3D" id="3.40.50.300">
    <property type="entry name" value="P-loop containing nucleotide triphosphate hydrolases"/>
    <property type="match status" value="2"/>
</dbReference>
<dbReference type="GO" id="GO:0016787">
    <property type="term" value="F:hydrolase activity"/>
    <property type="evidence" value="ECO:0007669"/>
    <property type="project" value="InterPro"/>
</dbReference>
<dbReference type="PROSITE" id="PS51194">
    <property type="entry name" value="HELICASE_CTER"/>
    <property type="match status" value="1"/>
</dbReference>
<dbReference type="SUPFAM" id="SSF53335">
    <property type="entry name" value="S-adenosyl-L-methionine-dependent methyltransferases"/>
    <property type="match status" value="1"/>
</dbReference>
<feature type="region of interest" description="Disordered" evidence="2">
    <location>
        <begin position="1740"/>
        <end position="1765"/>
    </location>
</feature>
<keyword evidence="4" id="KW-0547">Nucleotide-binding</keyword>
<comment type="caution">
    <text evidence="4">The sequence shown here is derived from an EMBL/GenBank/DDBJ whole genome shotgun (WGS) entry which is preliminary data.</text>
</comment>
<feature type="coiled-coil region" evidence="1">
    <location>
        <begin position="1466"/>
        <end position="1511"/>
    </location>
</feature>
<gene>
    <name evidence="4" type="ORF">A5710_22725</name>
</gene>
<dbReference type="GO" id="GO:0003677">
    <property type="term" value="F:DNA binding"/>
    <property type="evidence" value="ECO:0007669"/>
    <property type="project" value="InterPro"/>
</dbReference>
<dbReference type="InterPro" id="IPR052933">
    <property type="entry name" value="DNA_Protect_Modify"/>
</dbReference>
<keyword evidence="1" id="KW-0175">Coiled coil</keyword>
<dbReference type="SMART" id="SM00487">
    <property type="entry name" value="DEXDc"/>
    <property type="match status" value="1"/>
</dbReference>
<dbReference type="Pfam" id="PF00271">
    <property type="entry name" value="Helicase_C"/>
    <property type="match status" value="1"/>
</dbReference>
<dbReference type="InterPro" id="IPR027417">
    <property type="entry name" value="P-loop_NTPase"/>
</dbReference>